<evidence type="ECO:0000313" key="1">
    <source>
        <dbReference type="EMBL" id="OHA66817.1"/>
    </source>
</evidence>
<dbReference type="AlphaFoldDB" id="A0A1G2R278"/>
<dbReference type="EMBL" id="MHTX01000051">
    <property type="protein sequence ID" value="OHA66817.1"/>
    <property type="molecule type" value="Genomic_DNA"/>
</dbReference>
<sequence>MKKKHIFILASLVLVSVVAVSYYYSAFFKVGGLPGAANVPSDCSQLSIDVYQKAIAEIDSNKGQYSEKSHDLMELTTEGGHQADYRDQKGEIRLIQQTLYGETFRSEIKYYFAGINIFFTTVSRFEYDRPIYVEPEAGRKIIKVIVRDFYLNKSQEVCSWYLDKSSQQNDAKTQEFIKYLISTLPN</sequence>
<reference evidence="1 2" key="1">
    <citation type="journal article" date="2016" name="Nat. Commun.">
        <title>Thousands of microbial genomes shed light on interconnected biogeochemical processes in an aquifer system.</title>
        <authorList>
            <person name="Anantharaman K."/>
            <person name="Brown C.T."/>
            <person name="Hug L.A."/>
            <person name="Sharon I."/>
            <person name="Castelle C.J."/>
            <person name="Probst A.J."/>
            <person name="Thomas B.C."/>
            <person name="Singh A."/>
            <person name="Wilkins M.J."/>
            <person name="Karaoz U."/>
            <person name="Brodie E.L."/>
            <person name="Williams K.H."/>
            <person name="Hubbard S.S."/>
            <person name="Banfield J.F."/>
        </authorList>
    </citation>
    <scope>NUCLEOTIDE SEQUENCE [LARGE SCALE GENOMIC DNA]</scope>
</reference>
<dbReference type="Proteomes" id="UP000179258">
    <property type="component" value="Unassembled WGS sequence"/>
</dbReference>
<evidence type="ECO:0000313" key="2">
    <source>
        <dbReference type="Proteomes" id="UP000179258"/>
    </source>
</evidence>
<gene>
    <name evidence="1" type="ORF">A3D59_00070</name>
</gene>
<organism evidence="1 2">
    <name type="scientific">Candidatus Wildermuthbacteria bacterium RIFCSPHIGHO2_02_FULL_47_17</name>
    <dbReference type="NCBI Taxonomy" id="1802452"/>
    <lineage>
        <taxon>Bacteria</taxon>
        <taxon>Candidatus Wildermuthiibacteriota</taxon>
    </lineage>
</organism>
<protein>
    <submittedName>
        <fullName evidence="1">Uncharacterized protein</fullName>
    </submittedName>
</protein>
<accession>A0A1G2R278</accession>
<proteinExistence type="predicted"/>
<comment type="caution">
    <text evidence="1">The sequence shown here is derived from an EMBL/GenBank/DDBJ whole genome shotgun (WGS) entry which is preliminary data.</text>
</comment>
<name>A0A1G2R278_9BACT</name>